<dbReference type="InterPro" id="IPR023753">
    <property type="entry name" value="FAD/NAD-binding_dom"/>
</dbReference>
<dbReference type="OrthoDB" id="371245at2759"/>
<dbReference type="PANTHER" id="PTHR48105">
    <property type="entry name" value="THIOREDOXIN REDUCTASE 1-RELATED-RELATED"/>
    <property type="match status" value="1"/>
</dbReference>
<evidence type="ECO:0000256" key="6">
    <source>
        <dbReference type="ARBA" id="ARBA00023284"/>
    </source>
</evidence>
<evidence type="ECO:0000256" key="4">
    <source>
        <dbReference type="ARBA" id="ARBA00023002"/>
    </source>
</evidence>
<keyword evidence="5" id="KW-1015">Disulfide bond</keyword>
<comment type="catalytic activity">
    <reaction evidence="7">
        <text>[thioredoxin]-dithiol + NADP(+) = [thioredoxin]-disulfide + NADPH + H(+)</text>
        <dbReference type="Rhea" id="RHEA:20345"/>
        <dbReference type="Rhea" id="RHEA-COMP:10698"/>
        <dbReference type="Rhea" id="RHEA-COMP:10700"/>
        <dbReference type="ChEBI" id="CHEBI:15378"/>
        <dbReference type="ChEBI" id="CHEBI:29950"/>
        <dbReference type="ChEBI" id="CHEBI:50058"/>
        <dbReference type="ChEBI" id="CHEBI:57783"/>
        <dbReference type="ChEBI" id="CHEBI:58349"/>
        <dbReference type="EC" id="1.8.1.9"/>
    </reaction>
</comment>
<comment type="subunit">
    <text evidence="7">Homodimer.</text>
</comment>
<dbReference type="InterPro" id="IPR008255">
    <property type="entry name" value="Pyr_nucl-diS_OxRdtase_2_AS"/>
</dbReference>
<evidence type="ECO:0000256" key="8">
    <source>
        <dbReference type="RuleBase" id="RU003881"/>
    </source>
</evidence>
<evidence type="ECO:0000259" key="10">
    <source>
        <dbReference type="Pfam" id="PF07992"/>
    </source>
</evidence>
<dbReference type="Proteomes" id="UP000016933">
    <property type="component" value="Unassembled WGS sequence"/>
</dbReference>
<feature type="region of interest" description="Disordered" evidence="9">
    <location>
        <begin position="322"/>
        <end position="358"/>
    </location>
</feature>
<keyword evidence="2 7" id="KW-0285">Flavoprotein</keyword>
<evidence type="ECO:0000313" key="12">
    <source>
        <dbReference type="Proteomes" id="UP000016933"/>
    </source>
</evidence>
<evidence type="ECO:0000313" key="11">
    <source>
        <dbReference type="EMBL" id="EME38223.1"/>
    </source>
</evidence>
<dbReference type="InterPro" id="IPR036188">
    <property type="entry name" value="FAD/NAD-bd_sf"/>
</dbReference>
<keyword evidence="3 7" id="KW-0274">FAD</keyword>
<dbReference type="InterPro" id="IPR005982">
    <property type="entry name" value="Thioredox_Rdtase"/>
</dbReference>
<dbReference type="InterPro" id="IPR050097">
    <property type="entry name" value="Ferredoxin-NADP_redctase_2"/>
</dbReference>
<evidence type="ECO:0000256" key="7">
    <source>
        <dbReference type="RuleBase" id="RU003880"/>
    </source>
</evidence>
<feature type="domain" description="FAD/NAD(P)-binding" evidence="10">
    <location>
        <begin position="4"/>
        <end position="310"/>
    </location>
</feature>
<dbReference type="eggNOG" id="KOG0404">
    <property type="taxonomic scope" value="Eukaryota"/>
</dbReference>
<keyword evidence="6 7" id="KW-0676">Redox-active center</keyword>
<dbReference type="GO" id="GO:0004791">
    <property type="term" value="F:thioredoxin-disulfide reductase (NADPH) activity"/>
    <property type="evidence" value="ECO:0007669"/>
    <property type="project" value="UniProtKB-UniRule"/>
</dbReference>
<dbReference type="GO" id="GO:0019430">
    <property type="term" value="P:removal of superoxide radicals"/>
    <property type="evidence" value="ECO:0007669"/>
    <property type="project" value="UniProtKB-UniRule"/>
</dbReference>
<dbReference type="NCBIfam" id="TIGR01292">
    <property type="entry name" value="TRX_reduct"/>
    <property type="match status" value="1"/>
</dbReference>
<evidence type="ECO:0000256" key="3">
    <source>
        <dbReference type="ARBA" id="ARBA00022827"/>
    </source>
</evidence>
<evidence type="ECO:0000256" key="2">
    <source>
        <dbReference type="ARBA" id="ARBA00022630"/>
    </source>
</evidence>
<dbReference type="PRINTS" id="PR00469">
    <property type="entry name" value="PNDRDTASEII"/>
</dbReference>
<protein>
    <recommendedName>
        <fullName evidence="7">Thioredoxin reductase</fullName>
        <ecNumber evidence="7">1.8.1.9</ecNumber>
    </recommendedName>
</protein>
<comment type="cofactor">
    <cofactor evidence="8">
        <name>FAD</name>
        <dbReference type="ChEBI" id="CHEBI:57692"/>
    </cofactor>
    <text evidence="8">Binds 1 FAD per subunit.</text>
</comment>
<accession>N1PBX2</accession>
<proteinExistence type="inferred from homology"/>
<reference evidence="12" key="1">
    <citation type="journal article" date="2012" name="PLoS Genet.">
        <title>The genomes of the fungal plant pathogens Cladosporium fulvum and Dothistroma septosporum reveal adaptation to different hosts and lifestyles but also signatures of common ancestry.</title>
        <authorList>
            <person name="de Wit P.J.G.M."/>
            <person name="van der Burgt A."/>
            <person name="Oekmen B."/>
            <person name="Stergiopoulos I."/>
            <person name="Abd-Elsalam K.A."/>
            <person name="Aerts A.L."/>
            <person name="Bahkali A.H."/>
            <person name="Beenen H.G."/>
            <person name="Chettri P."/>
            <person name="Cox M.P."/>
            <person name="Datema E."/>
            <person name="de Vries R.P."/>
            <person name="Dhillon B."/>
            <person name="Ganley A.R."/>
            <person name="Griffiths S.A."/>
            <person name="Guo Y."/>
            <person name="Hamelin R.C."/>
            <person name="Henrissat B."/>
            <person name="Kabir M.S."/>
            <person name="Jashni M.K."/>
            <person name="Kema G."/>
            <person name="Klaubauf S."/>
            <person name="Lapidus A."/>
            <person name="Levasseur A."/>
            <person name="Lindquist E."/>
            <person name="Mehrabi R."/>
            <person name="Ohm R.A."/>
            <person name="Owen T.J."/>
            <person name="Salamov A."/>
            <person name="Schwelm A."/>
            <person name="Schijlen E."/>
            <person name="Sun H."/>
            <person name="van den Burg H.A."/>
            <person name="van Ham R.C.H.J."/>
            <person name="Zhang S."/>
            <person name="Goodwin S.B."/>
            <person name="Grigoriev I.V."/>
            <person name="Collemare J."/>
            <person name="Bradshaw R.E."/>
        </authorList>
    </citation>
    <scope>NUCLEOTIDE SEQUENCE [LARGE SCALE GENOMIC DNA]</scope>
    <source>
        <strain evidence="12">NZE10 / CBS 128990</strain>
    </source>
</reference>
<dbReference type="PRINTS" id="PR00368">
    <property type="entry name" value="FADPNR"/>
</dbReference>
<organism evidence="11 12">
    <name type="scientific">Dothistroma septosporum (strain NZE10 / CBS 128990)</name>
    <name type="common">Red band needle blight fungus</name>
    <name type="synonym">Mycosphaerella pini</name>
    <dbReference type="NCBI Taxonomy" id="675120"/>
    <lineage>
        <taxon>Eukaryota</taxon>
        <taxon>Fungi</taxon>
        <taxon>Dikarya</taxon>
        <taxon>Ascomycota</taxon>
        <taxon>Pezizomycotina</taxon>
        <taxon>Dothideomycetes</taxon>
        <taxon>Dothideomycetidae</taxon>
        <taxon>Mycosphaerellales</taxon>
        <taxon>Mycosphaerellaceae</taxon>
        <taxon>Dothistroma</taxon>
    </lineage>
</organism>
<dbReference type="HOGENOM" id="CLU_031864_5_1_1"/>
<dbReference type="STRING" id="675120.N1PBX2"/>
<reference evidence="11 12" key="2">
    <citation type="journal article" date="2012" name="PLoS Pathog.">
        <title>Diverse lifestyles and strategies of plant pathogenesis encoded in the genomes of eighteen Dothideomycetes fungi.</title>
        <authorList>
            <person name="Ohm R.A."/>
            <person name="Feau N."/>
            <person name="Henrissat B."/>
            <person name="Schoch C.L."/>
            <person name="Horwitz B.A."/>
            <person name="Barry K.W."/>
            <person name="Condon B.J."/>
            <person name="Copeland A.C."/>
            <person name="Dhillon B."/>
            <person name="Glaser F."/>
            <person name="Hesse C.N."/>
            <person name="Kosti I."/>
            <person name="LaButti K."/>
            <person name="Lindquist E.A."/>
            <person name="Lucas S."/>
            <person name="Salamov A.A."/>
            <person name="Bradshaw R.E."/>
            <person name="Ciuffetti L."/>
            <person name="Hamelin R.C."/>
            <person name="Kema G.H.J."/>
            <person name="Lawrence C."/>
            <person name="Scott J.A."/>
            <person name="Spatafora J.W."/>
            <person name="Turgeon B.G."/>
            <person name="de Wit P.J.G.M."/>
            <person name="Zhong S."/>
            <person name="Goodwin S.B."/>
            <person name="Grigoriev I.V."/>
        </authorList>
    </citation>
    <scope>NUCLEOTIDE SEQUENCE [LARGE SCALE GENOMIC DNA]</scope>
    <source>
        <strain evidence="12">NZE10 / CBS 128990</strain>
    </source>
</reference>
<dbReference type="Pfam" id="PF07992">
    <property type="entry name" value="Pyr_redox_2"/>
    <property type="match status" value="1"/>
</dbReference>
<keyword evidence="8" id="KW-0521">NADP</keyword>
<dbReference type="GO" id="GO:0005737">
    <property type="term" value="C:cytoplasm"/>
    <property type="evidence" value="ECO:0007669"/>
    <property type="project" value="InterPro"/>
</dbReference>
<keyword evidence="12" id="KW-1185">Reference proteome</keyword>
<dbReference type="PROSITE" id="PS00573">
    <property type="entry name" value="PYRIDINE_REDOX_2"/>
    <property type="match status" value="1"/>
</dbReference>
<dbReference type="OMA" id="GPCHVLK"/>
<name>N1PBX2_DOTSN</name>
<keyword evidence="4 7" id="KW-0560">Oxidoreductase</keyword>
<gene>
    <name evidence="11" type="ORF">DOTSEDRAFT_92325</name>
</gene>
<dbReference type="AlphaFoldDB" id="N1PBX2"/>
<evidence type="ECO:0000256" key="1">
    <source>
        <dbReference type="ARBA" id="ARBA00009333"/>
    </source>
</evidence>
<evidence type="ECO:0000256" key="5">
    <source>
        <dbReference type="ARBA" id="ARBA00023157"/>
    </source>
</evidence>
<feature type="compositionally biased region" description="Basic and acidic residues" evidence="9">
    <location>
        <begin position="336"/>
        <end position="345"/>
    </location>
</feature>
<dbReference type="EC" id="1.8.1.9" evidence="7"/>
<comment type="similarity">
    <text evidence="1 7">Belongs to the class-II pyridine nucleotide-disulfide oxidoreductase family.</text>
</comment>
<dbReference type="Gene3D" id="3.50.50.60">
    <property type="entry name" value="FAD/NAD(P)-binding domain"/>
    <property type="match status" value="2"/>
</dbReference>
<dbReference type="EMBL" id="KB446547">
    <property type="protein sequence ID" value="EME38223.1"/>
    <property type="molecule type" value="Genomic_DNA"/>
</dbReference>
<dbReference type="SUPFAM" id="SSF51905">
    <property type="entry name" value="FAD/NAD(P)-binding domain"/>
    <property type="match status" value="1"/>
</dbReference>
<evidence type="ECO:0000256" key="9">
    <source>
        <dbReference type="SAM" id="MobiDB-lite"/>
    </source>
</evidence>
<sequence>MHSKVVIIGSGPAGHTAAIYAARADLKPVMYEGFLALGIAAGGQLTTTDEVENFPGFKMIKGTTLMDQMREQSEECGTEIVTQTVGKIDLSARPFKFWLNPMGDEETLEEETHTADSVIIATGAKARRLELPGEDKYWGNGVSACAVCDGSLPIFREKPLVVIGGGDSAVEEALYLTKKASKVTVLVRRDQLRASKTNARRLTTHPKVDVRWNSQGVEIKGDEGPKGLMKSLVIKNNKTGEQEEIPANGLFYAVGHEPATQLFKGQLKMDEDGYLITTPGTTETNVPGVFAAGDVQDKKYRQAVTSAGSGCMAALEAEKWLAENEEDVPNGIEGDSEVKKGKPEANGDVPEYRSNPLL</sequence>